<dbReference type="SUPFAM" id="SSF56601">
    <property type="entry name" value="beta-lactamase/transpeptidase-like"/>
    <property type="match status" value="1"/>
</dbReference>
<feature type="domain" description="Beta-lactamase-related" evidence="2">
    <location>
        <begin position="17"/>
        <end position="397"/>
    </location>
</feature>
<dbReference type="PANTHER" id="PTHR43319">
    <property type="entry name" value="BETA-LACTAMASE-RELATED"/>
    <property type="match status" value="1"/>
</dbReference>
<evidence type="ECO:0000313" key="4">
    <source>
        <dbReference type="Proteomes" id="UP001501822"/>
    </source>
</evidence>
<name>A0ABN0XI31_9ACTN</name>
<dbReference type="Pfam" id="PF00144">
    <property type="entry name" value="Beta-lactamase"/>
    <property type="match status" value="1"/>
</dbReference>
<accession>A0ABN0XI31</accession>
<reference evidence="3 4" key="1">
    <citation type="journal article" date="2019" name="Int. J. Syst. Evol. Microbiol.">
        <title>The Global Catalogue of Microorganisms (GCM) 10K type strain sequencing project: providing services to taxonomists for standard genome sequencing and annotation.</title>
        <authorList>
            <consortium name="The Broad Institute Genomics Platform"/>
            <consortium name="The Broad Institute Genome Sequencing Center for Infectious Disease"/>
            <person name="Wu L."/>
            <person name="Ma J."/>
        </authorList>
    </citation>
    <scope>NUCLEOTIDE SEQUENCE [LARGE SCALE GENOMIC DNA]</scope>
    <source>
        <strain evidence="3 4">JCM 3146</strain>
    </source>
</reference>
<dbReference type="RefSeq" id="WP_252803654.1">
    <property type="nucleotide sequence ID" value="NZ_BAAABM010000064.1"/>
</dbReference>
<dbReference type="EMBL" id="BAAABM010000064">
    <property type="protein sequence ID" value="GAA0364146.1"/>
    <property type="molecule type" value="Genomic_DNA"/>
</dbReference>
<protein>
    <submittedName>
        <fullName evidence="3">Serine hydrolase domain-containing protein</fullName>
    </submittedName>
</protein>
<evidence type="ECO:0000313" key="3">
    <source>
        <dbReference type="EMBL" id="GAA0364146.1"/>
    </source>
</evidence>
<dbReference type="GO" id="GO:0016787">
    <property type="term" value="F:hydrolase activity"/>
    <property type="evidence" value="ECO:0007669"/>
    <property type="project" value="UniProtKB-KW"/>
</dbReference>
<feature type="region of interest" description="Disordered" evidence="1">
    <location>
        <begin position="211"/>
        <end position="235"/>
    </location>
</feature>
<sequence length="401" mass="42686">MIEGHCDPAFEAVRTAFTDGFERGEEFGAAVAVHVGDRCVVDLWGGVADRRSDRPWERDTTCLAFSCTKAVTGTAALLLAERGLYDLEAPVTSWWPEFGAAGKEHATAEHLLSHQAGLPALGRDVPVAEAHDPAAVAALLAAQEPEWKPGTAHGYHALTYGWLAGEIVRRCSGRTVGAYVRDEIAGPLDLDLHVGAPDDVIERTARLSAGRKVDKGASARTGGPSATGEVPRPMNPDDPLAKMMAGFRDPDSLLNRTFGNPDINRLPGGNNNPEMLRAGWPALGMVTTARALAGFYRDLLAGRIISRTTLRDAVVRRVAGPDRVMYIDSSFGLGFMRPSLVFLTPKAGWDSAFGHTGLGGSISLGDIESGLALAYIPNRMGDEVSGGVRAYRLLEAAYGSL</sequence>
<evidence type="ECO:0000256" key="1">
    <source>
        <dbReference type="SAM" id="MobiDB-lite"/>
    </source>
</evidence>
<evidence type="ECO:0000259" key="2">
    <source>
        <dbReference type="Pfam" id="PF00144"/>
    </source>
</evidence>
<dbReference type="PANTHER" id="PTHR43319:SF3">
    <property type="entry name" value="BETA-LACTAMASE-RELATED DOMAIN-CONTAINING PROTEIN"/>
    <property type="match status" value="1"/>
</dbReference>
<dbReference type="Gene3D" id="3.40.710.10">
    <property type="entry name" value="DD-peptidase/beta-lactamase superfamily"/>
    <property type="match status" value="1"/>
</dbReference>
<comment type="caution">
    <text evidence="3">The sequence shown here is derived from an EMBL/GenBank/DDBJ whole genome shotgun (WGS) entry which is preliminary data.</text>
</comment>
<dbReference type="InterPro" id="IPR012338">
    <property type="entry name" value="Beta-lactam/transpept-like"/>
</dbReference>
<gene>
    <name evidence="3" type="ORF">GCM10010151_62640</name>
</gene>
<dbReference type="Proteomes" id="UP001501822">
    <property type="component" value="Unassembled WGS sequence"/>
</dbReference>
<keyword evidence="4" id="KW-1185">Reference proteome</keyword>
<proteinExistence type="predicted"/>
<dbReference type="InterPro" id="IPR052907">
    <property type="entry name" value="Beta-lactamase/esterase"/>
</dbReference>
<organism evidence="3 4">
    <name type="scientific">Actinoallomurus spadix</name>
    <dbReference type="NCBI Taxonomy" id="79912"/>
    <lineage>
        <taxon>Bacteria</taxon>
        <taxon>Bacillati</taxon>
        <taxon>Actinomycetota</taxon>
        <taxon>Actinomycetes</taxon>
        <taxon>Streptosporangiales</taxon>
        <taxon>Thermomonosporaceae</taxon>
        <taxon>Actinoallomurus</taxon>
    </lineage>
</organism>
<keyword evidence="3" id="KW-0378">Hydrolase</keyword>
<dbReference type="InterPro" id="IPR001466">
    <property type="entry name" value="Beta-lactam-related"/>
</dbReference>